<feature type="compositionally biased region" description="Acidic residues" evidence="1">
    <location>
        <begin position="144"/>
        <end position="162"/>
    </location>
</feature>
<reference evidence="2" key="1">
    <citation type="submission" date="2023-06" db="EMBL/GenBank/DDBJ databases">
        <title>Genome-scale phylogeny and comparative genomics of the fungal order Sordariales.</title>
        <authorList>
            <consortium name="Lawrence Berkeley National Laboratory"/>
            <person name="Hensen N."/>
            <person name="Bonometti L."/>
            <person name="Westerberg I."/>
            <person name="Brannstrom I.O."/>
            <person name="Guillou S."/>
            <person name="Cros-Aarteil S."/>
            <person name="Calhoun S."/>
            <person name="Haridas S."/>
            <person name="Kuo A."/>
            <person name="Mondo S."/>
            <person name="Pangilinan J."/>
            <person name="Riley R."/>
            <person name="Labutti K."/>
            <person name="Andreopoulos B."/>
            <person name="Lipzen A."/>
            <person name="Chen C."/>
            <person name="Yanf M."/>
            <person name="Daum C."/>
            <person name="Ng V."/>
            <person name="Clum A."/>
            <person name="Steindorff A."/>
            <person name="Ohm R."/>
            <person name="Martin F."/>
            <person name="Silar P."/>
            <person name="Natvig D."/>
            <person name="Lalanne C."/>
            <person name="Gautier V."/>
            <person name="Ament-Velasquez S.L."/>
            <person name="Kruys A."/>
            <person name="Hutchinson M.I."/>
            <person name="Powell A.J."/>
            <person name="Barry K."/>
            <person name="Miller A.N."/>
            <person name="Grigoriev I.V."/>
            <person name="Debuchy R."/>
            <person name="Gladieux P."/>
            <person name="Thoren M.H."/>
            <person name="Johannesson H."/>
        </authorList>
    </citation>
    <scope>NUCLEOTIDE SEQUENCE</scope>
    <source>
        <strain evidence="2">CBS 307.81</strain>
    </source>
</reference>
<sequence length="168" mass="19183">MTSKQRLQKKRKAWKERKKAHRKAAANTKASQPGSDDSKSTGVNITPKPEGARPSENNLQRTEERLNQIESRLSKYDLKWTAYMHNLRRQLKVEDAQHEINNRHVGLVAKVGNKLLDEITGLKNTVNSLKESRANDFKDMVVEEMEEGDEGDDEDESEEEELVIALGE</sequence>
<name>A0AA39YYJ7_9PEZI</name>
<feature type="compositionally biased region" description="Polar residues" evidence="1">
    <location>
        <begin position="31"/>
        <end position="44"/>
    </location>
</feature>
<feature type="compositionally biased region" description="Basic residues" evidence="1">
    <location>
        <begin position="1"/>
        <end position="24"/>
    </location>
</feature>
<evidence type="ECO:0000313" key="2">
    <source>
        <dbReference type="EMBL" id="KAK0660132.1"/>
    </source>
</evidence>
<feature type="region of interest" description="Disordered" evidence="1">
    <location>
        <begin position="144"/>
        <end position="168"/>
    </location>
</feature>
<dbReference type="AlphaFoldDB" id="A0AA39YYJ7"/>
<protein>
    <submittedName>
        <fullName evidence="2">Uncharacterized protein</fullName>
    </submittedName>
</protein>
<accession>A0AA39YYJ7</accession>
<proteinExistence type="predicted"/>
<gene>
    <name evidence="2" type="ORF">QBC41DRAFT_350973</name>
</gene>
<keyword evidence="3" id="KW-1185">Reference proteome</keyword>
<evidence type="ECO:0000313" key="3">
    <source>
        <dbReference type="Proteomes" id="UP001174997"/>
    </source>
</evidence>
<organism evidence="2 3">
    <name type="scientific">Cercophora samala</name>
    <dbReference type="NCBI Taxonomy" id="330535"/>
    <lineage>
        <taxon>Eukaryota</taxon>
        <taxon>Fungi</taxon>
        <taxon>Dikarya</taxon>
        <taxon>Ascomycota</taxon>
        <taxon>Pezizomycotina</taxon>
        <taxon>Sordariomycetes</taxon>
        <taxon>Sordariomycetidae</taxon>
        <taxon>Sordariales</taxon>
        <taxon>Lasiosphaeriaceae</taxon>
        <taxon>Cercophora</taxon>
    </lineage>
</organism>
<dbReference type="EMBL" id="JAULSY010000169">
    <property type="protein sequence ID" value="KAK0660132.1"/>
    <property type="molecule type" value="Genomic_DNA"/>
</dbReference>
<evidence type="ECO:0000256" key="1">
    <source>
        <dbReference type="SAM" id="MobiDB-lite"/>
    </source>
</evidence>
<comment type="caution">
    <text evidence="2">The sequence shown here is derived from an EMBL/GenBank/DDBJ whole genome shotgun (WGS) entry which is preliminary data.</text>
</comment>
<dbReference type="Proteomes" id="UP001174997">
    <property type="component" value="Unassembled WGS sequence"/>
</dbReference>
<feature type="region of interest" description="Disordered" evidence="1">
    <location>
        <begin position="1"/>
        <end position="61"/>
    </location>
</feature>